<comment type="caution">
    <text evidence="2">The sequence shown here is derived from an EMBL/GenBank/DDBJ whole genome shotgun (WGS) entry which is preliminary data.</text>
</comment>
<name>A0A2P8DJY0_9ACTN</name>
<proteinExistence type="predicted"/>
<protein>
    <submittedName>
        <fullName evidence="2">Uncharacterized protein</fullName>
    </submittedName>
</protein>
<sequence length="33" mass="3348">MAAEDRGSGWPVVVRRLSAVVVAGAVVLLGQSP</sequence>
<dbReference type="Proteomes" id="UP000243528">
    <property type="component" value="Unassembled WGS sequence"/>
</dbReference>
<keyword evidence="1" id="KW-1133">Transmembrane helix</keyword>
<evidence type="ECO:0000256" key="1">
    <source>
        <dbReference type="SAM" id="Phobius"/>
    </source>
</evidence>
<reference evidence="2 3" key="1">
    <citation type="submission" date="2018-03" db="EMBL/GenBank/DDBJ databases">
        <title>Genomic Encyclopedia of Archaeal and Bacterial Type Strains, Phase II (KMG-II): from individual species to whole genera.</title>
        <authorList>
            <person name="Goeker M."/>
        </authorList>
    </citation>
    <scope>NUCLEOTIDE SEQUENCE [LARGE SCALE GENOMIC DNA]</scope>
    <source>
        <strain evidence="2 3">DSM 45211</strain>
    </source>
</reference>
<keyword evidence="1" id="KW-0812">Transmembrane</keyword>
<organism evidence="2 3">
    <name type="scientific">Haloactinopolyspora alba</name>
    <dbReference type="NCBI Taxonomy" id="648780"/>
    <lineage>
        <taxon>Bacteria</taxon>
        <taxon>Bacillati</taxon>
        <taxon>Actinomycetota</taxon>
        <taxon>Actinomycetes</taxon>
        <taxon>Jiangellales</taxon>
        <taxon>Jiangellaceae</taxon>
        <taxon>Haloactinopolyspora</taxon>
    </lineage>
</organism>
<evidence type="ECO:0000313" key="3">
    <source>
        <dbReference type="Proteomes" id="UP000243528"/>
    </source>
</evidence>
<feature type="non-terminal residue" evidence="2">
    <location>
        <position position="33"/>
    </location>
</feature>
<dbReference type="EMBL" id="PYGE01000022">
    <property type="protein sequence ID" value="PSK97509.1"/>
    <property type="molecule type" value="Genomic_DNA"/>
</dbReference>
<keyword evidence="3" id="KW-1185">Reference proteome</keyword>
<dbReference type="AlphaFoldDB" id="A0A2P8DJY0"/>
<evidence type="ECO:0000313" key="2">
    <source>
        <dbReference type="EMBL" id="PSK97509.1"/>
    </source>
</evidence>
<accession>A0A2P8DJY0</accession>
<keyword evidence="1" id="KW-0472">Membrane</keyword>
<gene>
    <name evidence="2" type="ORF">CLV30_1221</name>
</gene>
<feature type="transmembrane region" description="Helical" evidence="1">
    <location>
        <begin position="12"/>
        <end position="30"/>
    </location>
</feature>